<feature type="non-terminal residue" evidence="2">
    <location>
        <position position="668"/>
    </location>
</feature>
<feature type="region of interest" description="Disordered" evidence="1">
    <location>
        <begin position="626"/>
        <end position="668"/>
    </location>
</feature>
<dbReference type="Proteomes" id="UP000266841">
    <property type="component" value="Unassembled WGS sequence"/>
</dbReference>
<feature type="region of interest" description="Disordered" evidence="1">
    <location>
        <begin position="290"/>
        <end position="367"/>
    </location>
</feature>
<evidence type="ECO:0000313" key="2">
    <source>
        <dbReference type="EMBL" id="EJK49552.1"/>
    </source>
</evidence>
<dbReference type="EMBL" id="AGNL01044664">
    <property type="protein sequence ID" value="EJK49552.1"/>
    <property type="molecule type" value="Genomic_DNA"/>
</dbReference>
<feature type="compositionally biased region" description="Low complexity" evidence="1">
    <location>
        <begin position="328"/>
        <end position="342"/>
    </location>
</feature>
<feature type="compositionally biased region" description="Basic residues" evidence="1">
    <location>
        <begin position="659"/>
        <end position="668"/>
    </location>
</feature>
<keyword evidence="3" id="KW-1185">Reference proteome</keyword>
<evidence type="ECO:0000256" key="1">
    <source>
        <dbReference type="SAM" id="MobiDB-lite"/>
    </source>
</evidence>
<protein>
    <submittedName>
        <fullName evidence="2">Uncharacterized protein</fullName>
    </submittedName>
</protein>
<feature type="region of interest" description="Disordered" evidence="1">
    <location>
        <begin position="218"/>
        <end position="251"/>
    </location>
</feature>
<dbReference type="OrthoDB" id="10070995at2759"/>
<proteinExistence type="predicted"/>
<feature type="region of interest" description="Disordered" evidence="1">
    <location>
        <begin position="534"/>
        <end position="558"/>
    </location>
</feature>
<accession>K0RS94</accession>
<gene>
    <name evidence="2" type="ORF">THAOC_31559</name>
</gene>
<evidence type="ECO:0000313" key="3">
    <source>
        <dbReference type="Proteomes" id="UP000266841"/>
    </source>
</evidence>
<comment type="caution">
    <text evidence="2">The sequence shown here is derived from an EMBL/GenBank/DDBJ whole genome shotgun (WGS) entry which is preliminary data.</text>
</comment>
<dbReference type="eggNOG" id="ENOG502QPVV">
    <property type="taxonomic scope" value="Eukaryota"/>
</dbReference>
<feature type="region of interest" description="Disordered" evidence="1">
    <location>
        <begin position="1"/>
        <end position="168"/>
    </location>
</feature>
<name>K0RS94_THAOC</name>
<feature type="compositionally biased region" description="Basic and acidic residues" evidence="1">
    <location>
        <begin position="218"/>
        <end position="238"/>
    </location>
</feature>
<sequence>MDVPSAPTEAPAASPAPSAADATGAPTTVTGPRGTETEAPTTETRAPTLAATEPPTTETRAPAGPGTEAPTSETQAPTGPATEAPTTETRAPIGAATEAPTTETRTPTGEATEAPTTETRAPTGPVTEAPTTETRAPTEPATEAPTTDADADESDGDCSDDPDYVVLSDAGEPIGKCAEYLATGRPAVLENRCRREQPGGLLVRDYCRLSCSNCDGGTHDGDTGSDGRGDGGAHDRDTGANWTGDGGAYNRDTGANWTGDGGAYDRDSGANWTGDGGAYNRDSGADCTRDGGAHDGDKGANWTGDGGAYDRDSGANGRGDGGAHDGDSGSNWTIDGGAYDGDTGADDVDSIQTTETSSPTPATSSLTVDTSTLLEGLELDLFGLISLNPSERAAFEERTAAYIADFYGGDGEDPTLDALDDLFELDGDLGTDSVGPGDGVRVLSASVTVTDQTLPLGDTFGIDCDDIDPLVAAFTLEFVYESDDPDATAGEVAARPFSTDEFRRTYIDDFLKRDDGGGGTSFFDLLCVSELRLPPGEGGTTPAPTAADASPHGHPHDHGRAFGCAERVHRRHIRHWEAVRVRALLPPGAKGALLQQGKWTGTGGVRGHIRLRRGDVDGIEAVHRRHRGRRAGLRGNERASLRGRRRQSTAAEEWQAAGRSRRPRGSRA</sequence>
<feature type="compositionally biased region" description="Acidic residues" evidence="1">
    <location>
        <begin position="149"/>
        <end position="163"/>
    </location>
</feature>
<organism evidence="2 3">
    <name type="scientific">Thalassiosira oceanica</name>
    <name type="common">Marine diatom</name>
    <dbReference type="NCBI Taxonomy" id="159749"/>
    <lineage>
        <taxon>Eukaryota</taxon>
        <taxon>Sar</taxon>
        <taxon>Stramenopiles</taxon>
        <taxon>Ochrophyta</taxon>
        <taxon>Bacillariophyta</taxon>
        <taxon>Coscinodiscophyceae</taxon>
        <taxon>Thalassiosirophycidae</taxon>
        <taxon>Thalassiosirales</taxon>
        <taxon>Thalassiosiraceae</taxon>
        <taxon>Thalassiosira</taxon>
    </lineage>
</organism>
<feature type="compositionally biased region" description="Low complexity" evidence="1">
    <location>
        <begin position="353"/>
        <end position="367"/>
    </location>
</feature>
<feature type="compositionally biased region" description="Low complexity" evidence="1">
    <location>
        <begin position="1"/>
        <end position="148"/>
    </location>
</feature>
<reference evidence="2 3" key="1">
    <citation type="journal article" date="2012" name="Genome Biol.">
        <title>Genome and low-iron response of an oceanic diatom adapted to chronic iron limitation.</title>
        <authorList>
            <person name="Lommer M."/>
            <person name="Specht M."/>
            <person name="Roy A.S."/>
            <person name="Kraemer L."/>
            <person name="Andreson R."/>
            <person name="Gutowska M.A."/>
            <person name="Wolf J."/>
            <person name="Bergner S.V."/>
            <person name="Schilhabel M.B."/>
            <person name="Klostermeier U.C."/>
            <person name="Beiko R.G."/>
            <person name="Rosenstiel P."/>
            <person name="Hippler M."/>
            <person name="Laroche J."/>
        </authorList>
    </citation>
    <scope>NUCLEOTIDE SEQUENCE [LARGE SCALE GENOMIC DNA]</scope>
    <source>
        <strain evidence="2 3">CCMP1005</strain>
    </source>
</reference>
<dbReference type="AlphaFoldDB" id="K0RS94"/>